<accession>A0A1F8F4W6</accession>
<protein>
    <submittedName>
        <fullName evidence="1">Uncharacterized protein</fullName>
    </submittedName>
</protein>
<name>A0A1F8F4W6_9BACT</name>
<gene>
    <name evidence="1" type="ORF">A3J46_00855</name>
</gene>
<organism evidence="1 2">
    <name type="scientific">Candidatus Yanofskybacteria bacterium RIFCSPHIGHO2_02_FULL_41_11</name>
    <dbReference type="NCBI Taxonomy" id="1802675"/>
    <lineage>
        <taxon>Bacteria</taxon>
        <taxon>Candidatus Yanofskyibacteriota</taxon>
    </lineage>
</organism>
<dbReference type="Proteomes" id="UP000177167">
    <property type="component" value="Unassembled WGS sequence"/>
</dbReference>
<comment type="caution">
    <text evidence="1">The sequence shown here is derived from an EMBL/GenBank/DDBJ whole genome shotgun (WGS) entry which is preliminary data.</text>
</comment>
<proteinExistence type="predicted"/>
<sequence length="72" mass="7821">MVAGVTFLLVTTGFHFAGVKPAVWAADAERQRVLVRRQRIASVTVWPTAILMVGGDGLFWLRAYYIVSGGGL</sequence>
<reference evidence="1 2" key="1">
    <citation type="journal article" date="2016" name="Nat. Commun.">
        <title>Thousands of microbial genomes shed light on interconnected biogeochemical processes in an aquifer system.</title>
        <authorList>
            <person name="Anantharaman K."/>
            <person name="Brown C.T."/>
            <person name="Hug L.A."/>
            <person name="Sharon I."/>
            <person name="Castelle C.J."/>
            <person name="Probst A.J."/>
            <person name="Thomas B.C."/>
            <person name="Singh A."/>
            <person name="Wilkins M.J."/>
            <person name="Karaoz U."/>
            <person name="Brodie E.L."/>
            <person name="Williams K.H."/>
            <person name="Hubbard S.S."/>
            <person name="Banfield J.F."/>
        </authorList>
    </citation>
    <scope>NUCLEOTIDE SEQUENCE [LARGE SCALE GENOMIC DNA]</scope>
</reference>
<dbReference type="EMBL" id="MGJP01000067">
    <property type="protein sequence ID" value="OGN08172.1"/>
    <property type="molecule type" value="Genomic_DNA"/>
</dbReference>
<evidence type="ECO:0000313" key="2">
    <source>
        <dbReference type="Proteomes" id="UP000177167"/>
    </source>
</evidence>
<dbReference type="AlphaFoldDB" id="A0A1F8F4W6"/>
<evidence type="ECO:0000313" key="1">
    <source>
        <dbReference type="EMBL" id="OGN08172.1"/>
    </source>
</evidence>